<gene>
    <name evidence="1" type="ORF">E4T88_16885</name>
</gene>
<name>A0A4Y9IIG4_9BACT</name>
<evidence type="ECO:0000313" key="1">
    <source>
        <dbReference type="EMBL" id="TFU86846.1"/>
    </source>
</evidence>
<reference evidence="1 2" key="1">
    <citation type="submission" date="2019-03" db="EMBL/GenBank/DDBJ databases">
        <title>Diversity of the mouse oral microbiome.</title>
        <authorList>
            <person name="Joseph S."/>
            <person name="Aduse-Opoku J."/>
            <person name="Curtis M."/>
            <person name="Wade W."/>
            <person name="Hashim A."/>
        </authorList>
    </citation>
    <scope>NUCLEOTIDE SEQUENCE [LARGE SCALE GENOMIC DNA]</scope>
    <source>
        <strain evidence="1 2">P11</strain>
    </source>
</reference>
<dbReference type="AlphaFoldDB" id="A0A4Y9IIG4"/>
<protein>
    <submittedName>
        <fullName evidence="1">HEAT repeat domain-containing protein</fullName>
    </submittedName>
</protein>
<dbReference type="EMBL" id="SPPK01000010">
    <property type="protein sequence ID" value="TFU86846.1"/>
    <property type="molecule type" value="Genomic_DNA"/>
</dbReference>
<sequence>MRKIFLQLLFCLCIYSMQGQTVINPSVKTKTSFAIIVDSESYNQAKTELEAYKKVIEQDGLGTYIIYHAWTSPDQIRELLVKLHSSRTQPLEGAVFVGDIPIPMLRDVQHLTTAFKMDQKRNWQQSSVPSDRFYDDFGLKFDFIKKDSVKPLYFYYSLKAESNHTLRSNIYSARIKPLEKSKTDKYTQLRNYLNKVVSVRTTEKNNIIDNITVARGHGYNSESRVAWAGEQLALREQFPVAFNTRGNVKFMDFDTYWPMKPYWLNEVLRPDLDVMLFHHHGSNDYQYINGYKTGSDVNTSIENIKLYLRSKVVSYAKKKGNTKEDAIEYYTNWLGVPRSWSEEAFDPELQKKDSIMNLTLDITVKDILEIAPNARFVMFDACYNGSFYEDEYIAGAYIFNEGKTIVTQGNTVNTIQDKWPDRFLGLLNLGLRVGQWGKYTQYLETHIIGDPTFHFAPNTSSQFDINEALTVHSKDNTFWTKALSSTSPDIQAIALHRLFDNNAANISELLKKTYIKSPYMIVRLECLILLSQLDDDNFTEVLALATTDSYELTRRLALDFIPRNGSDKLLPAVAKAILNDNTSERIVFKISSGLRMMDLDKLEVEIIKQSNSLPLYSRDNLEGILKNIRSTNNSKKKDIAIILDKSVKEKSRSLEISRFRNNPVTEYVDTLFGVLDDITYEPDLRLKTAEALGWYNYSYRKNYIIEHLEKIMPQEKDAAVLHEIKKTIKRLSEK</sequence>
<comment type="caution">
    <text evidence="1">The sequence shown here is derived from an EMBL/GenBank/DDBJ whole genome shotgun (WGS) entry which is preliminary data.</text>
</comment>
<dbReference type="OrthoDB" id="619585at2"/>
<proteinExistence type="predicted"/>
<dbReference type="Proteomes" id="UP000298285">
    <property type="component" value="Unassembled WGS sequence"/>
</dbReference>
<evidence type="ECO:0000313" key="2">
    <source>
        <dbReference type="Proteomes" id="UP000298285"/>
    </source>
</evidence>
<organism evidence="1 2">
    <name type="scientific">Dysgonomonas mossii</name>
    <dbReference type="NCBI Taxonomy" id="163665"/>
    <lineage>
        <taxon>Bacteria</taxon>
        <taxon>Pseudomonadati</taxon>
        <taxon>Bacteroidota</taxon>
        <taxon>Bacteroidia</taxon>
        <taxon>Bacteroidales</taxon>
        <taxon>Dysgonomonadaceae</taxon>
        <taxon>Dysgonomonas</taxon>
    </lineage>
</organism>
<dbReference type="RefSeq" id="WP_135107478.1">
    <property type="nucleotide sequence ID" value="NZ_JADGKW010000010.1"/>
</dbReference>
<dbReference type="SUPFAM" id="SSF48371">
    <property type="entry name" value="ARM repeat"/>
    <property type="match status" value="1"/>
</dbReference>
<accession>A0A4Y9IIG4</accession>
<dbReference type="InterPro" id="IPR016024">
    <property type="entry name" value="ARM-type_fold"/>
</dbReference>